<evidence type="ECO:0000313" key="3">
    <source>
        <dbReference type="Proteomes" id="UP000270094"/>
    </source>
</evidence>
<feature type="transmembrane region" description="Helical" evidence="1">
    <location>
        <begin position="268"/>
        <end position="285"/>
    </location>
</feature>
<reference evidence="2 3" key="1">
    <citation type="submission" date="2018-11" db="EMBL/GenBank/DDBJ databases">
        <authorList>
            <consortium name="Pathogen Informatics"/>
        </authorList>
    </citation>
    <scope>NUCLEOTIDE SEQUENCE [LARGE SCALE GENOMIC DNA]</scope>
</reference>
<evidence type="ECO:0000313" key="2">
    <source>
        <dbReference type="EMBL" id="VDM74688.1"/>
    </source>
</evidence>
<feature type="transmembrane region" description="Helical" evidence="1">
    <location>
        <begin position="141"/>
        <end position="158"/>
    </location>
</feature>
<feature type="transmembrane region" description="Helical" evidence="1">
    <location>
        <begin position="197"/>
        <end position="216"/>
    </location>
</feature>
<organism evidence="2 3">
    <name type="scientific">Strongylus vulgaris</name>
    <name type="common">Blood worm</name>
    <dbReference type="NCBI Taxonomy" id="40348"/>
    <lineage>
        <taxon>Eukaryota</taxon>
        <taxon>Metazoa</taxon>
        <taxon>Ecdysozoa</taxon>
        <taxon>Nematoda</taxon>
        <taxon>Chromadorea</taxon>
        <taxon>Rhabditida</taxon>
        <taxon>Rhabditina</taxon>
        <taxon>Rhabditomorpha</taxon>
        <taxon>Strongyloidea</taxon>
        <taxon>Strongylidae</taxon>
        <taxon>Strongylus</taxon>
    </lineage>
</organism>
<dbReference type="InterPro" id="IPR019425">
    <property type="entry name" value="7TM_GPCR_serpentine_rcpt_Srt"/>
</dbReference>
<keyword evidence="1" id="KW-0812">Transmembrane</keyword>
<feature type="transmembrane region" description="Helical" evidence="1">
    <location>
        <begin position="24"/>
        <end position="49"/>
    </location>
</feature>
<keyword evidence="3" id="KW-1185">Reference proteome</keyword>
<proteinExistence type="predicted"/>
<keyword evidence="1" id="KW-1133">Transmembrane helix</keyword>
<accession>A0A3P7L654</accession>
<protein>
    <recommendedName>
        <fullName evidence="4">7TM GPCR serpentine receptor class x (Srx) domain-containing protein</fullName>
    </recommendedName>
</protein>
<dbReference type="PANTHER" id="PTHR23021">
    <property type="entry name" value="SERPENTINE RECEPTOR, CLASS T"/>
    <property type="match status" value="1"/>
</dbReference>
<name>A0A3P7L654_STRVU</name>
<sequence>MFFTFTNCDFFFRNLSSTAETPHIAIGVYCTIFGILAIPLYGLCLSALVQRDLRAMVAYKIMIFLSICDIIMLCYNSLILGFFFIKGVVYCTYPMMIYVIGCISDACWNGACIGCFFLVFTRFVDLWSQKLHDFLFGGARAYVLIFICICYGLIFFLFPSPGLFNAKYYGLIFDPMISDGETVFSTDLSGLTAANNLLTVSFTFALYIGFFLSFLYKYNLTFGYRLSAHEKQMFIQSNAISGINLTLALIYVYMLYFPVPITMTKSTIFLWHFSTGGAIVVYLGINKTVRGKVLEILSREKITKIITVA</sequence>
<dbReference type="Pfam" id="PF10321">
    <property type="entry name" value="7TM_GPCR_Srt"/>
    <property type="match status" value="1"/>
</dbReference>
<dbReference type="PANTHER" id="PTHR23021:SF11">
    <property type="entry name" value="SERPENTINE RECEPTOR, CLASS T"/>
    <property type="match status" value="1"/>
</dbReference>
<gene>
    <name evidence="2" type="ORF">SVUK_LOCUS9686</name>
</gene>
<feature type="transmembrane region" description="Helical" evidence="1">
    <location>
        <begin position="61"/>
        <end position="85"/>
    </location>
</feature>
<evidence type="ECO:0000256" key="1">
    <source>
        <dbReference type="SAM" id="Phobius"/>
    </source>
</evidence>
<evidence type="ECO:0008006" key="4">
    <source>
        <dbReference type="Google" id="ProtNLM"/>
    </source>
</evidence>
<feature type="transmembrane region" description="Helical" evidence="1">
    <location>
        <begin position="237"/>
        <end position="256"/>
    </location>
</feature>
<dbReference type="EMBL" id="UYYB01094583">
    <property type="protein sequence ID" value="VDM74688.1"/>
    <property type="molecule type" value="Genomic_DNA"/>
</dbReference>
<dbReference type="SUPFAM" id="SSF81321">
    <property type="entry name" value="Family A G protein-coupled receptor-like"/>
    <property type="match status" value="1"/>
</dbReference>
<dbReference type="OrthoDB" id="5852380at2759"/>
<feature type="transmembrane region" description="Helical" evidence="1">
    <location>
        <begin position="97"/>
        <end position="120"/>
    </location>
</feature>
<keyword evidence="1" id="KW-0472">Membrane</keyword>
<dbReference type="Proteomes" id="UP000270094">
    <property type="component" value="Unassembled WGS sequence"/>
</dbReference>
<dbReference type="AlphaFoldDB" id="A0A3P7L654"/>